<evidence type="ECO:0000313" key="2">
    <source>
        <dbReference type="Proteomes" id="UP000026961"/>
    </source>
</evidence>
<reference evidence="1" key="1">
    <citation type="submission" date="2015-04" db="UniProtKB">
        <authorList>
            <consortium name="EnsemblPlants"/>
        </authorList>
    </citation>
    <scope>IDENTIFICATION</scope>
</reference>
<name>A0A0E0B7K7_9ORYZ</name>
<reference evidence="1" key="2">
    <citation type="submission" date="2018-05" db="EMBL/GenBank/DDBJ databases">
        <title>OgluRS3 (Oryza glumaepatula Reference Sequence Version 3).</title>
        <authorList>
            <person name="Zhang J."/>
            <person name="Kudrna D."/>
            <person name="Lee S."/>
            <person name="Talag J."/>
            <person name="Welchert J."/>
            <person name="Wing R.A."/>
        </authorList>
    </citation>
    <scope>NUCLEOTIDE SEQUENCE [LARGE SCALE GENOMIC DNA]</scope>
</reference>
<organism evidence="1">
    <name type="scientific">Oryza glumipatula</name>
    <dbReference type="NCBI Taxonomy" id="40148"/>
    <lineage>
        <taxon>Eukaryota</taxon>
        <taxon>Viridiplantae</taxon>
        <taxon>Streptophyta</taxon>
        <taxon>Embryophyta</taxon>
        <taxon>Tracheophyta</taxon>
        <taxon>Spermatophyta</taxon>
        <taxon>Magnoliopsida</taxon>
        <taxon>Liliopsida</taxon>
        <taxon>Poales</taxon>
        <taxon>Poaceae</taxon>
        <taxon>BOP clade</taxon>
        <taxon>Oryzoideae</taxon>
        <taxon>Oryzeae</taxon>
        <taxon>Oryzinae</taxon>
        <taxon>Oryza</taxon>
    </lineage>
</organism>
<dbReference type="Gramene" id="OGLUM10G01660.1">
    <property type="protein sequence ID" value="OGLUM10G01660.1"/>
    <property type="gene ID" value="OGLUM10G01660"/>
</dbReference>
<dbReference type="AlphaFoldDB" id="A0A0E0B7K7"/>
<dbReference type="Proteomes" id="UP000026961">
    <property type="component" value="Chromosome 10"/>
</dbReference>
<evidence type="ECO:0000313" key="1">
    <source>
        <dbReference type="EnsemblPlants" id="OGLUM10G01660.1"/>
    </source>
</evidence>
<keyword evidence="2" id="KW-1185">Reference proteome</keyword>
<proteinExistence type="predicted"/>
<protein>
    <submittedName>
        <fullName evidence="1">Uncharacterized protein</fullName>
    </submittedName>
</protein>
<dbReference type="EnsemblPlants" id="OGLUM10G01660.1">
    <property type="protein sequence ID" value="OGLUM10G01660.1"/>
    <property type="gene ID" value="OGLUM10G01660"/>
</dbReference>
<sequence length="155" mass="17188">MARWFRRLEATATACYREEAATTAIPPDASVMIIRGRGDGEKVTVSRRQRHFGKGWDGGMPAASIGDIVEERVDRLVQRQQETFSSSCGGQFEFCLRTAAASSFLQFQFSPVQVPITALSRVFLSVSSMFVVNRKHEAWEICLTPVQVQNSPSGV</sequence>
<accession>A0A0E0B7K7</accession>